<dbReference type="GeneID" id="83015679"/>
<proteinExistence type="predicted"/>
<evidence type="ECO:0008006" key="4">
    <source>
        <dbReference type="Google" id="ProtNLM"/>
    </source>
</evidence>
<sequence length="210" mass="23971">MKKACLFLYGASAALMIYSTVFQLQHQLYAKLGYLAMALGVQLIGPLVVKGLKLKDAWGLLFWTQLFIAIAMIIGNTLNGYAIPYFDKVLHFSSGILICAAITLVYCWLKQQWTEDSFRHYLLKCLSIQGINMMIAFLWECFEFACLIFLNIDAINHYTQGVYDTMTDMIVCFLGGLVFLALLTRQERKGKKDPLIQSLKVFYETNLKDQ</sequence>
<accession>A0A412FZ87</accession>
<keyword evidence="1" id="KW-1133">Transmembrane helix</keyword>
<dbReference type="Proteomes" id="UP000284178">
    <property type="component" value="Unassembled WGS sequence"/>
</dbReference>
<feature type="transmembrane region" description="Helical" evidence="1">
    <location>
        <begin position="29"/>
        <end position="49"/>
    </location>
</feature>
<dbReference type="EMBL" id="QRUP01000011">
    <property type="protein sequence ID" value="RGR73497.1"/>
    <property type="molecule type" value="Genomic_DNA"/>
</dbReference>
<feature type="transmembrane region" description="Helical" evidence="1">
    <location>
        <begin position="61"/>
        <end position="83"/>
    </location>
</feature>
<organism evidence="2 3">
    <name type="scientific">Holdemania filiformis</name>
    <dbReference type="NCBI Taxonomy" id="61171"/>
    <lineage>
        <taxon>Bacteria</taxon>
        <taxon>Bacillati</taxon>
        <taxon>Bacillota</taxon>
        <taxon>Erysipelotrichia</taxon>
        <taxon>Erysipelotrichales</taxon>
        <taxon>Erysipelotrichaceae</taxon>
        <taxon>Holdemania</taxon>
    </lineage>
</organism>
<feature type="transmembrane region" description="Helical" evidence="1">
    <location>
        <begin position="130"/>
        <end position="150"/>
    </location>
</feature>
<dbReference type="AlphaFoldDB" id="A0A412FZ87"/>
<feature type="transmembrane region" description="Helical" evidence="1">
    <location>
        <begin position="162"/>
        <end position="183"/>
    </location>
</feature>
<evidence type="ECO:0000313" key="3">
    <source>
        <dbReference type="Proteomes" id="UP000284178"/>
    </source>
</evidence>
<keyword evidence="1" id="KW-0812">Transmembrane</keyword>
<protein>
    <recommendedName>
        <fullName evidence="4">DUF2238 domain-containing protein</fullName>
    </recommendedName>
</protein>
<evidence type="ECO:0000256" key="1">
    <source>
        <dbReference type="SAM" id="Phobius"/>
    </source>
</evidence>
<dbReference type="RefSeq" id="WP_006057796.1">
    <property type="nucleotide sequence ID" value="NZ_CABJCV010000011.1"/>
</dbReference>
<dbReference type="InterPro" id="IPR014509">
    <property type="entry name" value="YjdF-like"/>
</dbReference>
<dbReference type="Pfam" id="PF09997">
    <property type="entry name" value="DUF2238"/>
    <property type="match status" value="1"/>
</dbReference>
<keyword evidence="1" id="KW-0472">Membrane</keyword>
<name>A0A412FZ87_9FIRM</name>
<reference evidence="2 3" key="1">
    <citation type="submission" date="2018-08" db="EMBL/GenBank/DDBJ databases">
        <title>A genome reference for cultivated species of the human gut microbiota.</title>
        <authorList>
            <person name="Zou Y."/>
            <person name="Xue W."/>
            <person name="Luo G."/>
        </authorList>
    </citation>
    <scope>NUCLEOTIDE SEQUENCE [LARGE SCALE GENOMIC DNA]</scope>
    <source>
        <strain evidence="2 3">AF24-29</strain>
    </source>
</reference>
<feature type="transmembrane region" description="Helical" evidence="1">
    <location>
        <begin position="89"/>
        <end position="109"/>
    </location>
</feature>
<evidence type="ECO:0000313" key="2">
    <source>
        <dbReference type="EMBL" id="RGR73497.1"/>
    </source>
</evidence>
<keyword evidence="3" id="KW-1185">Reference proteome</keyword>
<gene>
    <name evidence="2" type="ORF">DWY25_09730</name>
</gene>
<comment type="caution">
    <text evidence="2">The sequence shown here is derived from an EMBL/GenBank/DDBJ whole genome shotgun (WGS) entry which is preliminary data.</text>
</comment>